<evidence type="ECO:0000313" key="1">
    <source>
        <dbReference type="EMBL" id="ADR34872.1"/>
    </source>
</evidence>
<dbReference type="EMBL" id="CP002355">
    <property type="protein sequence ID" value="ADR34872.1"/>
    <property type="molecule type" value="Genomic_DNA"/>
</dbReference>
<dbReference type="OrthoDB" id="9977517at2"/>
<protein>
    <submittedName>
        <fullName evidence="1">Uncharacterized protein</fullName>
    </submittedName>
</protein>
<dbReference type="HOGENOM" id="CLU_2435418_0_0_7"/>
<proteinExistence type="predicted"/>
<dbReference type="STRING" id="709032.Sulku_2212"/>
<name>E4TWM6_SULKY</name>
<dbReference type="KEGG" id="sku:Sulku_2212"/>
<organism evidence="1 2">
    <name type="scientific">Sulfuricurvum kujiense (strain ATCC BAA-921 / DSM 16994 / JCM 11577 / YK-1)</name>
    <dbReference type="NCBI Taxonomy" id="709032"/>
    <lineage>
        <taxon>Bacteria</taxon>
        <taxon>Pseudomonadati</taxon>
        <taxon>Campylobacterota</taxon>
        <taxon>Epsilonproteobacteria</taxon>
        <taxon>Campylobacterales</taxon>
        <taxon>Sulfurimonadaceae</taxon>
        <taxon>Sulfuricurvum</taxon>
    </lineage>
</organism>
<accession>E4TWM6</accession>
<reference evidence="1 2" key="1">
    <citation type="journal article" date="2012" name="Stand. Genomic Sci.">
        <title>Complete genome sequence of the sulfur compounds oxidizing chemolithoautotroph Sulfuricurvum kujiense type strain (YK-1(T)).</title>
        <authorList>
            <person name="Han C."/>
            <person name="Kotsyurbenko O."/>
            <person name="Chertkov O."/>
            <person name="Held B."/>
            <person name="Lapidus A."/>
            <person name="Nolan M."/>
            <person name="Lucas S."/>
            <person name="Hammon N."/>
            <person name="Deshpande S."/>
            <person name="Cheng J.F."/>
            <person name="Tapia R."/>
            <person name="Goodwin L.A."/>
            <person name="Pitluck S."/>
            <person name="Liolios K."/>
            <person name="Pagani I."/>
            <person name="Ivanova N."/>
            <person name="Mavromatis K."/>
            <person name="Mikhailova N."/>
            <person name="Pati A."/>
            <person name="Chen A."/>
            <person name="Palaniappan K."/>
            <person name="Land M."/>
            <person name="Hauser L."/>
            <person name="Chang Y.J."/>
            <person name="Jeffries C.D."/>
            <person name="Brambilla E.M."/>
            <person name="Rohde M."/>
            <person name="Spring S."/>
            <person name="Sikorski J."/>
            <person name="Goker M."/>
            <person name="Woyke T."/>
            <person name="Bristow J."/>
            <person name="Eisen J.A."/>
            <person name="Markowitz V."/>
            <person name="Hugenholtz P."/>
            <person name="Kyrpides N.C."/>
            <person name="Klenk H.P."/>
            <person name="Detter J.C."/>
        </authorList>
    </citation>
    <scope>NUCLEOTIDE SEQUENCE [LARGE SCALE GENOMIC DNA]</scope>
    <source>
        <strain evidence="2">ATCC BAA-921 / DSM 16994 / JCM 11577 / YK-1</strain>
    </source>
</reference>
<dbReference type="AlphaFoldDB" id="E4TWM6"/>
<keyword evidence="2" id="KW-1185">Reference proteome</keyword>
<sequence>MLFNPTPLEKLTTLVTDLIEKQAALTAEIETLRAENASRHDNEQNKDAEIQRLHGALASKDEEIKMYAEELAAKDAEIEAIVSKIESLLG</sequence>
<evidence type="ECO:0000313" key="2">
    <source>
        <dbReference type="Proteomes" id="UP000008721"/>
    </source>
</evidence>
<dbReference type="Proteomes" id="UP000008721">
    <property type="component" value="Chromosome"/>
</dbReference>
<gene>
    <name evidence="1" type="ordered locus">Sulku_2212</name>
</gene>
<dbReference type="RefSeq" id="WP_013461069.1">
    <property type="nucleotide sequence ID" value="NC_014762.1"/>
</dbReference>